<reference evidence="7" key="1">
    <citation type="submission" date="2023-11" db="EMBL/GenBank/DDBJ databases">
        <title>The genome sequences of three competitors of mushroom-forming fungi.</title>
        <authorList>
            <person name="Beijen E."/>
            <person name="Ohm R.A."/>
        </authorList>
    </citation>
    <scope>NUCLEOTIDE SEQUENCE</scope>
    <source>
        <strain evidence="7">CBS 100526</strain>
    </source>
</reference>
<dbReference type="PANTHER" id="PTHR47660:SF3">
    <property type="entry name" value="FINGER DOMAIN PROTEIN, PUTATIVE (AFU_ORTHOLOGUE AFUA_4G03310)-RELATED"/>
    <property type="match status" value="1"/>
</dbReference>
<evidence type="ECO:0000256" key="3">
    <source>
        <dbReference type="ARBA" id="ARBA00023015"/>
    </source>
</evidence>
<organism evidence="7 8">
    <name type="scientific">Trichoderma aggressivum f. europaeum</name>
    <dbReference type="NCBI Taxonomy" id="173218"/>
    <lineage>
        <taxon>Eukaryota</taxon>
        <taxon>Fungi</taxon>
        <taxon>Dikarya</taxon>
        <taxon>Ascomycota</taxon>
        <taxon>Pezizomycotina</taxon>
        <taxon>Sordariomycetes</taxon>
        <taxon>Hypocreomycetidae</taxon>
        <taxon>Hypocreales</taxon>
        <taxon>Hypocreaceae</taxon>
        <taxon>Trichoderma</taxon>
    </lineage>
</organism>
<keyword evidence="3" id="KW-0805">Transcription regulation</keyword>
<dbReference type="GO" id="GO:0000981">
    <property type="term" value="F:DNA-binding transcription factor activity, RNA polymerase II-specific"/>
    <property type="evidence" value="ECO:0007669"/>
    <property type="project" value="InterPro"/>
</dbReference>
<sequence>MPFPRQKSCTHCRQSKLRCNRAAPTCSRCAERNLACDIRDIHVSPYSDSRRSKVPRLENVDIEALEHQHSDFGVPPAIFDVVSPGAAVTLGDENVSANWMVTDSFEPGHLNPKNLESGTGDFGLDTLEDEFDLQMMPESNCSEQNIIETWTSACEIPPDSSAPISCWDPSLLLGESGSESTTTSCDHTASTLAVRTPSNQGSLRSRPILKGCMLTNMVLGQITGYPKMLVLGDRLPPFIHAPCYMDERLAPECGEMGKHQCLPKRLAICASLVDMFYSRTDANADFVWQTISSEGQRLHEEYKGLDSYGQLAALQAVIIYILLQAQDPETAERNGANALLLFMIELFTCLTESIDWDTSDSMETSERQHWVLRESLRRIVALLGLVELLFEGLIPPHAAQANPPYKNFRATPLPSQRDLWEARTNRAWRRELKLYLSGRTSREVLTVGDLLELDNAGCFRNTWNNQHAYSKLPDAMEKEGCPVVMRFEDNLD</sequence>
<feature type="domain" description="Zn(2)-C6 fungal-type" evidence="6">
    <location>
        <begin position="8"/>
        <end position="38"/>
    </location>
</feature>
<dbReference type="AlphaFoldDB" id="A0AAE1I8L7"/>
<evidence type="ECO:0000256" key="1">
    <source>
        <dbReference type="ARBA" id="ARBA00022723"/>
    </source>
</evidence>
<gene>
    <name evidence="7" type="ORF">Triagg1_9455</name>
</gene>
<dbReference type="EMBL" id="JAWRVG010000053">
    <property type="protein sequence ID" value="KAK4063435.1"/>
    <property type="molecule type" value="Genomic_DNA"/>
</dbReference>
<protein>
    <submittedName>
        <fullName evidence="7">Transcriptional regulator family: Fungal Specific TF</fullName>
    </submittedName>
</protein>
<proteinExistence type="predicted"/>
<evidence type="ECO:0000256" key="4">
    <source>
        <dbReference type="ARBA" id="ARBA00023163"/>
    </source>
</evidence>
<name>A0AAE1I8L7_9HYPO</name>
<evidence type="ECO:0000259" key="6">
    <source>
        <dbReference type="PROSITE" id="PS50048"/>
    </source>
</evidence>
<dbReference type="PROSITE" id="PS00463">
    <property type="entry name" value="ZN2_CY6_FUNGAL_1"/>
    <property type="match status" value="1"/>
</dbReference>
<evidence type="ECO:0000313" key="7">
    <source>
        <dbReference type="EMBL" id="KAK4063435.1"/>
    </source>
</evidence>
<keyword evidence="2" id="KW-0862">Zinc</keyword>
<evidence type="ECO:0000256" key="5">
    <source>
        <dbReference type="ARBA" id="ARBA00023242"/>
    </source>
</evidence>
<evidence type="ECO:0000256" key="2">
    <source>
        <dbReference type="ARBA" id="ARBA00022833"/>
    </source>
</evidence>
<dbReference type="RefSeq" id="XP_062751616.1">
    <property type="nucleotide sequence ID" value="XM_062904414.1"/>
</dbReference>
<dbReference type="Gene3D" id="4.10.240.10">
    <property type="entry name" value="Zn(2)-C6 fungal-type DNA-binding domain"/>
    <property type="match status" value="1"/>
</dbReference>
<accession>A0AAE1I8L7</accession>
<dbReference type="SUPFAM" id="SSF57701">
    <property type="entry name" value="Zn2/Cys6 DNA-binding domain"/>
    <property type="match status" value="1"/>
</dbReference>
<dbReference type="GeneID" id="87924319"/>
<keyword evidence="4" id="KW-0804">Transcription</keyword>
<keyword evidence="5" id="KW-0539">Nucleus</keyword>
<dbReference type="GO" id="GO:0008270">
    <property type="term" value="F:zinc ion binding"/>
    <property type="evidence" value="ECO:0007669"/>
    <property type="project" value="InterPro"/>
</dbReference>
<dbReference type="Proteomes" id="UP001273209">
    <property type="component" value="Unassembled WGS sequence"/>
</dbReference>
<dbReference type="Pfam" id="PF00172">
    <property type="entry name" value="Zn_clus"/>
    <property type="match status" value="1"/>
</dbReference>
<dbReference type="InterPro" id="IPR036864">
    <property type="entry name" value="Zn2-C6_fun-type_DNA-bd_sf"/>
</dbReference>
<dbReference type="SMART" id="SM00066">
    <property type="entry name" value="GAL4"/>
    <property type="match status" value="1"/>
</dbReference>
<dbReference type="InterPro" id="IPR001138">
    <property type="entry name" value="Zn2Cys6_DnaBD"/>
</dbReference>
<keyword evidence="8" id="KW-1185">Reference proteome</keyword>
<dbReference type="PROSITE" id="PS50048">
    <property type="entry name" value="ZN2_CY6_FUNGAL_2"/>
    <property type="match status" value="1"/>
</dbReference>
<keyword evidence="1" id="KW-0479">Metal-binding</keyword>
<dbReference type="CDD" id="cd00067">
    <property type="entry name" value="GAL4"/>
    <property type="match status" value="1"/>
</dbReference>
<dbReference type="PANTHER" id="PTHR47660">
    <property type="entry name" value="TRANSCRIPTION FACTOR WITH C2H2 AND ZN(2)-CYS(6) DNA BINDING DOMAIN (EUROFUNG)-RELATED-RELATED"/>
    <property type="match status" value="1"/>
</dbReference>
<comment type="caution">
    <text evidence="7">The sequence shown here is derived from an EMBL/GenBank/DDBJ whole genome shotgun (WGS) entry which is preliminary data.</text>
</comment>
<evidence type="ECO:0000313" key="8">
    <source>
        <dbReference type="Proteomes" id="UP001273209"/>
    </source>
</evidence>